<accession>A0A0E3Z0N9</accession>
<keyword evidence="3" id="KW-1133">Transmembrane helix</keyword>
<feature type="region of interest" description="Disordered" evidence="2">
    <location>
        <begin position="211"/>
        <end position="243"/>
    </location>
</feature>
<dbReference type="RefSeq" id="WP_052630880.1">
    <property type="nucleotide sequence ID" value="NZ_CP011144.1"/>
</dbReference>
<feature type="transmembrane region" description="Helical" evidence="3">
    <location>
        <begin position="6"/>
        <end position="26"/>
    </location>
</feature>
<evidence type="ECO:0000256" key="1">
    <source>
        <dbReference type="SAM" id="Coils"/>
    </source>
</evidence>
<sequence>MNIFPLVLMAILAGWAIAATLLAAGLGRRLRRERQEHAETQERNARYRAALRRLEDKAAAVAARFDALQREHAELRRSLEARDQAQAERPLPTVVVDSLDISGEVGTLFEHVARVAVAIRHYSAYTRGHHGPEPNKARYDLLWLSDCLHAFDRVGKALAAGSQRGLAAACGELLSMYDMYLKDGSGYDSRDTFRRLAERVPLAGVTDAIRSIAMKTAPDPEGAGHAQPPDREAAQPAPATSAG</sequence>
<dbReference type="EMBL" id="CP011144">
    <property type="protein sequence ID" value="AKC86172.1"/>
    <property type="molecule type" value="Genomic_DNA"/>
</dbReference>
<evidence type="ECO:0000313" key="5">
    <source>
        <dbReference type="Proteomes" id="UP000033067"/>
    </source>
</evidence>
<keyword evidence="3" id="KW-0812">Transmembrane</keyword>
<evidence type="ECO:0008006" key="6">
    <source>
        <dbReference type="Google" id="ProtNLM"/>
    </source>
</evidence>
<dbReference type="Proteomes" id="UP000033067">
    <property type="component" value="Chromosome"/>
</dbReference>
<evidence type="ECO:0000256" key="2">
    <source>
        <dbReference type="SAM" id="MobiDB-lite"/>
    </source>
</evidence>
<keyword evidence="1" id="KW-0175">Coiled coil</keyword>
<evidence type="ECO:0000256" key="3">
    <source>
        <dbReference type="SAM" id="Phobius"/>
    </source>
</evidence>
<name>A0A0E3Z0N9_9GAMM</name>
<keyword evidence="3" id="KW-0472">Membrane</keyword>
<evidence type="ECO:0000313" key="4">
    <source>
        <dbReference type="EMBL" id="AKC86172.1"/>
    </source>
</evidence>
<protein>
    <recommendedName>
        <fullName evidence="6">Secreted protein</fullName>
    </recommendedName>
</protein>
<dbReference type="PATRIC" id="fig|314722.6.peg.981"/>
<reference evidence="4 5" key="1">
    <citation type="journal article" date="2015" name="Genome Announc.">
        <title>Complete Genome Sequence of Pseudoxanthomonas suwonensis Strain J1, a Cellulose-Degrading Bacterium Isolated from Leaf- and Wood-Enriched Soil.</title>
        <authorList>
            <person name="Hou L."/>
            <person name="Jiang J."/>
            <person name="Xu Z."/>
            <person name="Zhou Y."/>
            <person name="Leung F.C."/>
        </authorList>
    </citation>
    <scope>NUCLEOTIDE SEQUENCE [LARGE SCALE GENOMIC DNA]</scope>
    <source>
        <strain evidence="4 5">J1</strain>
    </source>
</reference>
<proteinExistence type="predicted"/>
<dbReference type="AlphaFoldDB" id="A0A0E3Z0N9"/>
<keyword evidence="5" id="KW-1185">Reference proteome</keyword>
<dbReference type="KEGG" id="psuw:WQ53_04670"/>
<organism evidence="4 5">
    <name type="scientific">Pseudoxanthomonas suwonensis</name>
    <dbReference type="NCBI Taxonomy" id="314722"/>
    <lineage>
        <taxon>Bacteria</taxon>
        <taxon>Pseudomonadati</taxon>
        <taxon>Pseudomonadota</taxon>
        <taxon>Gammaproteobacteria</taxon>
        <taxon>Lysobacterales</taxon>
        <taxon>Lysobacteraceae</taxon>
        <taxon>Pseudoxanthomonas</taxon>
    </lineage>
</organism>
<gene>
    <name evidence="4" type="ORF">WQ53_04670</name>
</gene>
<feature type="coiled-coil region" evidence="1">
    <location>
        <begin position="23"/>
        <end position="88"/>
    </location>
</feature>